<keyword evidence="6" id="KW-1185">Reference proteome</keyword>
<dbReference type="PRINTS" id="PR00837">
    <property type="entry name" value="V5TPXLIKE"/>
</dbReference>
<feature type="domain" description="SCP" evidence="4">
    <location>
        <begin position="43"/>
        <end position="198"/>
    </location>
</feature>
<dbReference type="CDD" id="cd05380">
    <property type="entry name" value="CAP_euk"/>
    <property type="match status" value="1"/>
</dbReference>
<dbReference type="SMART" id="SM00198">
    <property type="entry name" value="SCP"/>
    <property type="match status" value="1"/>
</dbReference>
<dbReference type="GO" id="GO:0005576">
    <property type="term" value="C:extracellular region"/>
    <property type="evidence" value="ECO:0007669"/>
    <property type="project" value="UniProtKB-SubCell"/>
</dbReference>
<dbReference type="InterPro" id="IPR001283">
    <property type="entry name" value="CRISP-related"/>
</dbReference>
<evidence type="ECO:0000256" key="3">
    <source>
        <dbReference type="SAM" id="SignalP"/>
    </source>
</evidence>
<dbReference type="InterPro" id="IPR035940">
    <property type="entry name" value="CAP_sf"/>
</dbReference>
<dbReference type="Pfam" id="PF00188">
    <property type="entry name" value="CAP"/>
    <property type="match status" value="1"/>
</dbReference>
<dbReference type="InterPro" id="IPR002413">
    <property type="entry name" value="V5_allergen-like"/>
</dbReference>
<keyword evidence="3" id="KW-0732">Signal</keyword>
<evidence type="ECO:0000313" key="6">
    <source>
        <dbReference type="Proteomes" id="UP001152888"/>
    </source>
</evidence>
<reference evidence="5" key="1">
    <citation type="submission" date="2022-03" db="EMBL/GenBank/DDBJ databases">
        <authorList>
            <person name="Sayadi A."/>
        </authorList>
    </citation>
    <scope>NUCLEOTIDE SEQUENCE</scope>
</reference>
<proteinExistence type="predicted"/>
<keyword evidence="2" id="KW-0964">Secreted</keyword>
<dbReference type="SUPFAM" id="SSF55797">
    <property type="entry name" value="PR-1-like"/>
    <property type="match status" value="1"/>
</dbReference>
<sequence>MLVEMQCYAVRLFLSFTVHVLCLPSDGVNSQCRSVYGKGVSIADILIILNGHNNFRNDIAQGKYVTKGLPEGKDFKEMVWDTGLAQAAQRVADSCLFQHQQIKDDRWKSVGQNLHIYMSTANTQGADWKGVLNAWIGEYKAYRFGQKITKQNGHLTQMMWSDTKFVGCGFTSFLSNDPKFKYKKLYVCNYGPGGNIVNRLPYRT</sequence>
<dbReference type="InterPro" id="IPR018244">
    <property type="entry name" value="Allrgn_V5/Tpx1_CS"/>
</dbReference>
<comment type="caution">
    <text evidence="5">The sequence shown here is derived from an EMBL/GenBank/DDBJ whole genome shotgun (WGS) entry which is preliminary data.</text>
</comment>
<comment type="subcellular location">
    <subcellularLocation>
        <location evidence="1">Secreted</location>
    </subcellularLocation>
</comment>
<organism evidence="5 6">
    <name type="scientific">Acanthoscelides obtectus</name>
    <name type="common">Bean weevil</name>
    <name type="synonym">Bruchus obtectus</name>
    <dbReference type="NCBI Taxonomy" id="200917"/>
    <lineage>
        <taxon>Eukaryota</taxon>
        <taxon>Metazoa</taxon>
        <taxon>Ecdysozoa</taxon>
        <taxon>Arthropoda</taxon>
        <taxon>Hexapoda</taxon>
        <taxon>Insecta</taxon>
        <taxon>Pterygota</taxon>
        <taxon>Neoptera</taxon>
        <taxon>Endopterygota</taxon>
        <taxon>Coleoptera</taxon>
        <taxon>Polyphaga</taxon>
        <taxon>Cucujiformia</taxon>
        <taxon>Chrysomeloidea</taxon>
        <taxon>Chrysomelidae</taxon>
        <taxon>Bruchinae</taxon>
        <taxon>Bruchini</taxon>
        <taxon>Acanthoscelides</taxon>
    </lineage>
</organism>
<evidence type="ECO:0000256" key="2">
    <source>
        <dbReference type="ARBA" id="ARBA00022525"/>
    </source>
</evidence>
<accession>A0A9P0KLT0</accession>
<dbReference type="Proteomes" id="UP001152888">
    <property type="component" value="Unassembled WGS sequence"/>
</dbReference>
<evidence type="ECO:0000256" key="1">
    <source>
        <dbReference type="ARBA" id="ARBA00004613"/>
    </source>
</evidence>
<dbReference type="Gene3D" id="3.40.33.10">
    <property type="entry name" value="CAP"/>
    <property type="match status" value="1"/>
</dbReference>
<evidence type="ECO:0000259" key="4">
    <source>
        <dbReference type="SMART" id="SM00198"/>
    </source>
</evidence>
<dbReference type="EMBL" id="CAKOFQ010006835">
    <property type="protein sequence ID" value="CAH1975330.1"/>
    <property type="molecule type" value="Genomic_DNA"/>
</dbReference>
<protein>
    <recommendedName>
        <fullName evidence="4">SCP domain-containing protein</fullName>
    </recommendedName>
</protein>
<dbReference type="InterPro" id="IPR014044">
    <property type="entry name" value="CAP_dom"/>
</dbReference>
<dbReference type="OrthoDB" id="414826at2759"/>
<dbReference type="PANTHER" id="PTHR10334">
    <property type="entry name" value="CYSTEINE-RICH SECRETORY PROTEIN-RELATED"/>
    <property type="match status" value="1"/>
</dbReference>
<gene>
    <name evidence="5" type="ORF">ACAOBT_LOCUS11563</name>
</gene>
<dbReference type="AlphaFoldDB" id="A0A9P0KLT0"/>
<dbReference type="PRINTS" id="PR00838">
    <property type="entry name" value="V5ALLERGEN"/>
</dbReference>
<name>A0A9P0KLT0_ACAOB</name>
<feature type="chain" id="PRO_5040391099" description="SCP domain-containing protein" evidence="3">
    <location>
        <begin position="23"/>
        <end position="204"/>
    </location>
</feature>
<dbReference type="PROSITE" id="PS01010">
    <property type="entry name" value="CRISP_2"/>
    <property type="match status" value="1"/>
</dbReference>
<feature type="signal peptide" evidence="3">
    <location>
        <begin position="1"/>
        <end position="22"/>
    </location>
</feature>
<evidence type="ECO:0000313" key="5">
    <source>
        <dbReference type="EMBL" id="CAH1975330.1"/>
    </source>
</evidence>